<dbReference type="PROSITE" id="PS51002">
    <property type="entry name" value="CYTB_NTER"/>
    <property type="match status" value="1"/>
</dbReference>
<evidence type="ECO:0000256" key="5">
    <source>
        <dbReference type="ARBA" id="ARBA00029568"/>
    </source>
</evidence>
<reference evidence="8" key="1">
    <citation type="journal article" date="2014" name="Int. J. Syst. Evol. Microbiol.">
        <title>Complete genome sequence of Corynebacterium casei LMG S-19264T (=DSM 44701T), isolated from a smear-ripened cheese.</title>
        <authorList>
            <consortium name="US DOE Joint Genome Institute (JGI-PGF)"/>
            <person name="Walter F."/>
            <person name="Albersmeier A."/>
            <person name="Kalinowski J."/>
            <person name="Ruckert C."/>
        </authorList>
    </citation>
    <scope>NUCLEOTIDE SEQUENCE</scope>
    <source>
        <strain evidence="8">CGMCC 4.7430</strain>
    </source>
</reference>
<dbReference type="AlphaFoldDB" id="A0A918AA93"/>
<feature type="transmembrane region" description="Helical" evidence="6">
    <location>
        <begin position="91"/>
        <end position="108"/>
    </location>
</feature>
<dbReference type="GO" id="GO:0022904">
    <property type="term" value="P:respiratory electron transport chain"/>
    <property type="evidence" value="ECO:0007669"/>
    <property type="project" value="InterPro"/>
</dbReference>
<feature type="domain" description="Cytochrome b/b6 N-terminal region profile" evidence="7">
    <location>
        <begin position="1"/>
        <end position="78"/>
    </location>
</feature>
<gene>
    <name evidence="8" type="ORF">GCM10012278_62640</name>
</gene>
<dbReference type="GO" id="GO:0016020">
    <property type="term" value="C:membrane"/>
    <property type="evidence" value="ECO:0007669"/>
    <property type="project" value="InterPro"/>
</dbReference>
<organism evidence="8 9">
    <name type="scientific">Nonomuraea glycinis</name>
    <dbReference type="NCBI Taxonomy" id="2047744"/>
    <lineage>
        <taxon>Bacteria</taxon>
        <taxon>Bacillati</taxon>
        <taxon>Actinomycetota</taxon>
        <taxon>Actinomycetes</taxon>
        <taxon>Streptosporangiales</taxon>
        <taxon>Streptosporangiaceae</taxon>
        <taxon>Nonomuraea</taxon>
    </lineage>
</organism>
<dbReference type="SUPFAM" id="SSF81342">
    <property type="entry name" value="Transmembrane di-heme cytochromes"/>
    <property type="match status" value="1"/>
</dbReference>
<comment type="caution">
    <text evidence="8">The sequence shown here is derived from an EMBL/GenBank/DDBJ whole genome shotgun (WGS) entry which is preliminary data.</text>
</comment>
<feature type="transmembrane region" description="Helical" evidence="6">
    <location>
        <begin position="123"/>
        <end position="141"/>
    </location>
</feature>
<keyword evidence="6" id="KW-1133">Transmembrane helix</keyword>
<dbReference type="GO" id="GO:0016491">
    <property type="term" value="F:oxidoreductase activity"/>
    <property type="evidence" value="ECO:0007669"/>
    <property type="project" value="InterPro"/>
</dbReference>
<dbReference type="Gene3D" id="1.20.810.10">
    <property type="entry name" value="Cytochrome Bc1 Complex, Chain C"/>
    <property type="match status" value="1"/>
</dbReference>
<evidence type="ECO:0000256" key="6">
    <source>
        <dbReference type="SAM" id="Phobius"/>
    </source>
</evidence>
<feature type="transmembrane region" description="Helical" evidence="6">
    <location>
        <begin position="5"/>
        <end position="24"/>
    </location>
</feature>
<dbReference type="InterPro" id="IPR027387">
    <property type="entry name" value="Cytb/b6-like_sf"/>
</dbReference>
<evidence type="ECO:0000256" key="2">
    <source>
        <dbReference type="ARBA" id="ARBA00012951"/>
    </source>
</evidence>
<sequence>MVGEMLIYCFVLVLITGGFLAFHYTPSGELIPYTGAYEPLHGTMMTRAYDSLLTLSFDSPRGLLMRQLHAQFSALLVAGTVVWALLGRLRYVFALVGLGLSLLGRFTGHGSADEYPTAVPIPLWYGLHLLAALAIAAILVVSARREAAREPRTPGFIALGLGLTLLLIFW</sequence>
<proteinExistence type="predicted"/>
<evidence type="ECO:0000313" key="9">
    <source>
        <dbReference type="Proteomes" id="UP000660745"/>
    </source>
</evidence>
<keyword evidence="6" id="KW-0812">Transmembrane</keyword>
<dbReference type="InterPro" id="IPR005797">
    <property type="entry name" value="Cyt_b/b6_N"/>
</dbReference>
<reference evidence="8" key="2">
    <citation type="submission" date="2020-09" db="EMBL/GenBank/DDBJ databases">
        <authorList>
            <person name="Sun Q."/>
            <person name="Zhou Y."/>
        </authorList>
    </citation>
    <scope>NUCLEOTIDE SEQUENCE</scope>
    <source>
        <strain evidence="8">CGMCC 4.7430</strain>
    </source>
</reference>
<keyword evidence="6" id="KW-0472">Membrane</keyword>
<keyword evidence="9" id="KW-1185">Reference proteome</keyword>
<comment type="cofactor">
    <cofactor evidence="1">
        <name>heme</name>
        <dbReference type="ChEBI" id="CHEBI:30413"/>
    </cofactor>
</comment>
<accession>A0A918AA93</accession>
<dbReference type="Proteomes" id="UP000660745">
    <property type="component" value="Unassembled WGS sequence"/>
</dbReference>
<dbReference type="EC" id="7.1.1.8" evidence="2"/>
<feature type="transmembrane region" description="Helical" evidence="6">
    <location>
        <begin position="68"/>
        <end position="86"/>
    </location>
</feature>
<protein>
    <recommendedName>
        <fullName evidence="3">Cytochrome bc1 complex cytochrome b subunit</fullName>
        <ecNumber evidence="2">7.1.1.8</ecNumber>
    </recommendedName>
    <alternativeName>
        <fullName evidence="5">Cytochrome bc1 reductase complex subunit QcrB</fullName>
    </alternativeName>
</protein>
<name>A0A918AA93_9ACTN</name>
<evidence type="ECO:0000256" key="1">
    <source>
        <dbReference type="ARBA" id="ARBA00001971"/>
    </source>
</evidence>
<dbReference type="EMBL" id="BMNK01000013">
    <property type="protein sequence ID" value="GGP12923.1"/>
    <property type="molecule type" value="Genomic_DNA"/>
</dbReference>
<evidence type="ECO:0000313" key="8">
    <source>
        <dbReference type="EMBL" id="GGP12923.1"/>
    </source>
</evidence>
<dbReference type="GO" id="GO:0008121">
    <property type="term" value="F:quinol-cytochrome-c reductase activity"/>
    <property type="evidence" value="ECO:0007669"/>
    <property type="project" value="UniProtKB-EC"/>
</dbReference>
<comment type="catalytic activity">
    <reaction evidence="4">
        <text>a quinol + 2 Fe(III)-[cytochrome c](out) = a quinone + 2 Fe(II)-[cytochrome c](out) + 2 H(+)(out)</text>
        <dbReference type="Rhea" id="RHEA:11484"/>
        <dbReference type="Rhea" id="RHEA-COMP:10350"/>
        <dbReference type="Rhea" id="RHEA-COMP:14399"/>
        <dbReference type="ChEBI" id="CHEBI:15378"/>
        <dbReference type="ChEBI" id="CHEBI:24646"/>
        <dbReference type="ChEBI" id="CHEBI:29033"/>
        <dbReference type="ChEBI" id="CHEBI:29034"/>
        <dbReference type="ChEBI" id="CHEBI:132124"/>
        <dbReference type="EC" id="7.1.1.8"/>
    </reaction>
</comment>
<evidence type="ECO:0000256" key="4">
    <source>
        <dbReference type="ARBA" id="ARBA00029351"/>
    </source>
</evidence>
<dbReference type="InterPro" id="IPR016174">
    <property type="entry name" value="Di-haem_cyt_TM"/>
</dbReference>
<evidence type="ECO:0000256" key="3">
    <source>
        <dbReference type="ARBA" id="ARBA00016116"/>
    </source>
</evidence>
<evidence type="ECO:0000259" key="7">
    <source>
        <dbReference type="PROSITE" id="PS51002"/>
    </source>
</evidence>
<feature type="transmembrane region" description="Helical" evidence="6">
    <location>
        <begin position="153"/>
        <end position="169"/>
    </location>
</feature>